<dbReference type="GO" id="GO:0046872">
    <property type="term" value="F:metal ion binding"/>
    <property type="evidence" value="ECO:0007669"/>
    <property type="project" value="UniProtKB-KW"/>
</dbReference>
<evidence type="ECO:0000256" key="2">
    <source>
        <dbReference type="ARBA" id="ARBA00022737"/>
    </source>
</evidence>
<evidence type="ECO:0000313" key="4">
    <source>
        <dbReference type="EMBL" id="CCC94503.1"/>
    </source>
</evidence>
<protein>
    <recommendedName>
        <fullName evidence="5">EF-hand domain-containing protein</fullName>
    </recommendedName>
</protein>
<keyword evidence="1" id="KW-0479">Metal-binding</keyword>
<evidence type="ECO:0000256" key="1">
    <source>
        <dbReference type="ARBA" id="ARBA00022723"/>
    </source>
</evidence>
<dbReference type="SUPFAM" id="SSF47473">
    <property type="entry name" value="EF-hand"/>
    <property type="match status" value="1"/>
</dbReference>
<dbReference type="Gene3D" id="1.10.238.10">
    <property type="entry name" value="EF-hand"/>
    <property type="match status" value="1"/>
</dbReference>
<organism evidence="4">
    <name type="scientific">Trypanosoma congolense (strain IL3000)</name>
    <dbReference type="NCBI Taxonomy" id="1068625"/>
    <lineage>
        <taxon>Eukaryota</taxon>
        <taxon>Discoba</taxon>
        <taxon>Euglenozoa</taxon>
        <taxon>Kinetoplastea</taxon>
        <taxon>Metakinetoplastina</taxon>
        <taxon>Trypanosomatida</taxon>
        <taxon>Trypanosomatidae</taxon>
        <taxon>Trypanosoma</taxon>
        <taxon>Nannomonas</taxon>
    </lineage>
</organism>
<sequence>MIGGQHTKERMSERLQGCENQPKNRCYLPGTKLLTGGYGTKTLQGNWSEERADAGYYDGKAIVPTHLSKVWTTEYTIMTENARRMAEGHTPVFDQVTLVDIVDRNHRAYPSHQPHLDPQLRQVQEEAFHTTMKTSFKEPQKVKMKEDTYVRPVIGNTPAAQARAIIMRFQRQLLLSMEGRSAFPGNVLRRVRLTLHNNDVVGNGMLNVEETYRGLTEAGLETSKPECIALVRSYDLKGENMLSIARVMDGMRGEEREQRLVVIEKVYEMLKKICADGVVRLHHLVDLVDTGSMSSVERGEVSSSDALNAFMNQWDLPLEGYISFDTFHSFFRDASFEIKTDEEFEVLMRNIWHLSGGNGKHVNTSCRRLNVIHRDGHASLQEVKNDLDIKEGDPNLEERILNNLRLQGITDVSSFSIIPKRK</sequence>
<dbReference type="EMBL" id="HE575323">
    <property type="protein sequence ID" value="CCC94503.1"/>
    <property type="molecule type" value="Genomic_DNA"/>
</dbReference>
<proteinExistence type="predicted"/>
<dbReference type="InterPro" id="IPR051581">
    <property type="entry name" value="Ca-bind"/>
</dbReference>
<name>G0UYN6_TRYCI</name>
<keyword evidence="3" id="KW-0106">Calcium</keyword>
<reference evidence="4" key="1">
    <citation type="journal article" date="2012" name="Proc. Natl. Acad. Sci. U.S.A.">
        <title>Antigenic diversity is generated by distinct evolutionary mechanisms in African trypanosome species.</title>
        <authorList>
            <person name="Jackson A.P."/>
            <person name="Berry A."/>
            <person name="Aslett M."/>
            <person name="Allison H.C."/>
            <person name="Burton P."/>
            <person name="Vavrova-Anderson J."/>
            <person name="Brown R."/>
            <person name="Browne H."/>
            <person name="Corton N."/>
            <person name="Hauser H."/>
            <person name="Gamble J."/>
            <person name="Gilderthorp R."/>
            <person name="Marcello L."/>
            <person name="McQuillan J."/>
            <person name="Otto T.D."/>
            <person name="Quail M.A."/>
            <person name="Sanders M.J."/>
            <person name="van Tonder A."/>
            <person name="Ginger M.L."/>
            <person name="Field M.C."/>
            <person name="Barry J.D."/>
            <person name="Hertz-Fowler C."/>
            <person name="Berriman M."/>
        </authorList>
    </citation>
    <scope>NUCLEOTIDE SEQUENCE</scope>
    <source>
        <strain evidence="4">IL3000</strain>
    </source>
</reference>
<dbReference type="PANTHER" id="PTHR34524:SF9">
    <property type="entry name" value="EF-HAND DOMAIN-CONTAINING PROTEIN"/>
    <property type="match status" value="1"/>
</dbReference>
<accession>G0UYN6</accession>
<evidence type="ECO:0000256" key="3">
    <source>
        <dbReference type="ARBA" id="ARBA00022837"/>
    </source>
</evidence>
<evidence type="ECO:0008006" key="5">
    <source>
        <dbReference type="Google" id="ProtNLM"/>
    </source>
</evidence>
<gene>
    <name evidence="4" type="ORF">TCIL3000_10_12850</name>
</gene>
<dbReference type="InterPro" id="IPR011992">
    <property type="entry name" value="EF-hand-dom_pair"/>
</dbReference>
<dbReference type="AlphaFoldDB" id="G0UYN6"/>
<dbReference type="PANTHER" id="PTHR34524">
    <property type="entry name" value="CALCYPHOSIN"/>
    <property type="match status" value="1"/>
</dbReference>
<dbReference type="VEuPathDB" id="TriTrypDB:TcIL3000_10_12850"/>
<keyword evidence="2" id="KW-0677">Repeat</keyword>